<keyword evidence="10" id="KW-1185">Reference proteome</keyword>
<dbReference type="EMBL" id="JAKZGS010000008">
    <property type="protein sequence ID" value="MCH7398575.1"/>
    <property type="molecule type" value="Genomic_DNA"/>
</dbReference>
<dbReference type="InterPro" id="IPR033985">
    <property type="entry name" value="SusD-like_N"/>
</dbReference>
<proteinExistence type="inferred from homology"/>
<sequence length="483" mass="53625">MKLKYIIFGMAITGASMFAACNSVIDIEPEFVLDGSQRFNNLDDYEFALIGTYAQFRSTAYYGNASGPAGGFSTMPDMMSDNLTETGESLANFRQLVNFDYAADNTAIEGLWTAAYRIIAQANITLRGIDEFASENPGQYNRVKGQALAIRAYVHFDLLRYFGDDLSVNSTSLGVPYKTEFNQDNIARPTVAESWQNIFADLAEAKTLLSDTDRAINSSGNFTLRANIDEITVDAIMARAYLYSGQYQQAADAATDVIDQVPLVSRTSFAAIWRDENVGSTEVIWSLPFNSGEGTPATNVYFPSGNRSSFRPSEEVIGQFDQQNDIRYNAYFRTIGNRTVVSKFLGKGSLNDGIVNWKVIRVSEMYLIRAEAYTNIPGNELNALTDLNTLRASRIEGYVPAVLAGEALVDAIELERRKELFVEGHRFFDIKRTTRNLVRSDCGTNFTTCTLAPDNRAWAWPIPIGEIIANDLISESDQNPGYN</sequence>
<dbReference type="InterPro" id="IPR011990">
    <property type="entry name" value="TPR-like_helical_dom_sf"/>
</dbReference>
<dbReference type="CDD" id="cd08977">
    <property type="entry name" value="SusD"/>
    <property type="match status" value="1"/>
</dbReference>
<gene>
    <name evidence="9" type="ORF">MM236_11265</name>
</gene>
<dbReference type="Pfam" id="PF07980">
    <property type="entry name" value="SusD_RagB"/>
    <property type="match status" value="1"/>
</dbReference>
<evidence type="ECO:0000256" key="4">
    <source>
        <dbReference type="ARBA" id="ARBA00023136"/>
    </source>
</evidence>
<keyword evidence="4" id="KW-0472">Membrane</keyword>
<dbReference type="SUPFAM" id="SSF48452">
    <property type="entry name" value="TPR-like"/>
    <property type="match status" value="1"/>
</dbReference>
<evidence type="ECO:0000313" key="10">
    <source>
        <dbReference type="Proteomes" id="UP001165488"/>
    </source>
</evidence>
<feature type="signal peptide" evidence="6">
    <location>
        <begin position="1"/>
        <end position="19"/>
    </location>
</feature>
<dbReference type="Pfam" id="PF14322">
    <property type="entry name" value="SusD-like_3"/>
    <property type="match status" value="1"/>
</dbReference>
<keyword evidence="3 6" id="KW-0732">Signal</keyword>
<feature type="domain" description="SusD-like N-terminal" evidence="8">
    <location>
        <begin position="89"/>
        <end position="213"/>
    </location>
</feature>
<comment type="subcellular location">
    <subcellularLocation>
        <location evidence="1">Cell outer membrane</location>
    </subcellularLocation>
</comment>
<dbReference type="RefSeq" id="WP_241275086.1">
    <property type="nucleotide sequence ID" value="NZ_JAKZGS010000008.1"/>
</dbReference>
<evidence type="ECO:0000313" key="9">
    <source>
        <dbReference type="EMBL" id="MCH7398575.1"/>
    </source>
</evidence>
<dbReference type="Proteomes" id="UP001165488">
    <property type="component" value="Unassembled WGS sequence"/>
</dbReference>
<reference evidence="9" key="1">
    <citation type="submission" date="2022-03" db="EMBL/GenBank/DDBJ databases">
        <title>De novo assembled genomes of Belliella spp. (Cyclobacteriaceae) strains.</title>
        <authorList>
            <person name="Szabo A."/>
            <person name="Korponai K."/>
            <person name="Felfoldi T."/>
        </authorList>
    </citation>
    <scope>NUCLEOTIDE SEQUENCE</scope>
    <source>
        <strain evidence="9">DSM 107340</strain>
    </source>
</reference>
<evidence type="ECO:0000256" key="2">
    <source>
        <dbReference type="ARBA" id="ARBA00006275"/>
    </source>
</evidence>
<feature type="chain" id="PRO_5047292711" evidence="6">
    <location>
        <begin position="20"/>
        <end position="483"/>
    </location>
</feature>
<evidence type="ECO:0000256" key="5">
    <source>
        <dbReference type="ARBA" id="ARBA00023237"/>
    </source>
</evidence>
<dbReference type="Gene3D" id="1.25.40.390">
    <property type="match status" value="1"/>
</dbReference>
<dbReference type="PROSITE" id="PS51257">
    <property type="entry name" value="PROKAR_LIPOPROTEIN"/>
    <property type="match status" value="1"/>
</dbReference>
<feature type="domain" description="RagB/SusD" evidence="7">
    <location>
        <begin position="354"/>
        <end position="482"/>
    </location>
</feature>
<evidence type="ECO:0000256" key="6">
    <source>
        <dbReference type="SAM" id="SignalP"/>
    </source>
</evidence>
<evidence type="ECO:0000256" key="3">
    <source>
        <dbReference type="ARBA" id="ARBA00022729"/>
    </source>
</evidence>
<comment type="similarity">
    <text evidence="2">Belongs to the SusD family.</text>
</comment>
<dbReference type="InterPro" id="IPR012944">
    <property type="entry name" value="SusD_RagB_dom"/>
</dbReference>
<evidence type="ECO:0000259" key="8">
    <source>
        <dbReference type="Pfam" id="PF14322"/>
    </source>
</evidence>
<evidence type="ECO:0000256" key="1">
    <source>
        <dbReference type="ARBA" id="ARBA00004442"/>
    </source>
</evidence>
<comment type="caution">
    <text evidence="9">The sequence shown here is derived from an EMBL/GenBank/DDBJ whole genome shotgun (WGS) entry which is preliminary data.</text>
</comment>
<name>A0ABS9UQW4_9BACT</name>
<accession>A0ABS9UQW4</accession>
<protein>
    <submittedName>
        <fullName evidence="9">RagB/SusD family nutrient uptake outer membrane protein</fullName>
    </submittedName>
</protein>
<evidence type="ECO:0000259" key="7">
    <source>
        <dbReference type="Pfam" id="PF07980"/>
    </source>
</evidence>
<keyword evidence="5" id="KW-0998">Cell outer membrane</keyword>
<organism evidence="9 10">
    <name type="scientific">Belliella calami</name>
    <dbReference type="NCBI Taxonomy" id="2923436"/>
    <lineage>
        <taxon>Bacteria</taxon>
        <taxon>Pseudomonadati</taxon>
        <taxon>Bacteroidota</taxon>
        <taxon>Cytophagia</taxon>
        <taxon>Cytophagales</taxon>
        <taxon>Cyclobacteriaceae</taxon>
        <taxon>Belliella</taxon>
    </lineage>
</organism>